<evidence type="ECO:0000313" key="1">
    <source>
        <dbReference type="EMBL" id="KAF7212984.1"/>
    </source>
</evidence>
<dbReference type="GeneID" id="107377425"/>
<dbReference type="CTD" id="30112"/>
<sequence length="118" mass="13040">MRSTCGKAGGLRTVSVQASLRFAGTLPGEENEKELPKAYLVHAGLEPPTFTNMSPCWEHREDVADITEMEADVCNHIVLVEDVLARLCRTTHPLAELLGHCLRELYLSGEDFQVRGCS</sequence>
<dbReference type="KEGG" id="nfu:107377425"/>
<name>A0A9D2Y2G6_NOTFU</name>
<dbReference type="InterPro" id="IPR029006">
    <property type="entry name" value="ADF-H/Gelsolin-like_dom_sf"/>
</dbReference>
<dbReference type="Gene3D" id="3.40.20.10">
    <property type="entry name" value="Severin"/>
    <property type="match status" value="1"/>
</dbReference>
<proteinExistence type="predicted"/>
<evidence type="ECO:0000313" key="2">
    <source>
        <dbReference type="Proteomes" id="UP000822369"/>
    </source>
</evidence>
<reference evidence="1" key="1">
    <citation type="submission" date="2020-03" db="EMBL/GenBank/DDBJ databases">
        <title>Intra-Species Differences in Population Size shape Life History and Genome Evolution.</title>
        <authorList>
            <person name="Willemsen D."/>
            <person name="Cui R."/>
            <person name="Valenzano D.R."/>
        </authorList>
    </citation>
    <scope>NUCLEOTIDE SEQUENCE</scope>
    <source>
        <strain evidence="1">GRZ</strain>
        <tissue evidence="1">Whole</tissue>
    </source>
</reference>
<dbReference type="OrthoDB" id="8890161at2759"/>
<dbReference type="AlphaFoldDB" id="A0A9D2Y2G6"/>
<dbReference type="Proteomes" id="UP000822369">
    <property type="component" value="Chromosome 10"/>
</dbReference>
<dbReference type="EMBL" id="JAAVVJ010000010">
    <property type="protein sequence ID" value="KAF7212984.1"/>
    <property type="molecule type" value="Genomic_DNA"/>
</dbReference>
<accession>A0A9D2Y2G6</accession>
<gene>
    <name evidence="1" type="primary">svil</name>
    <name evidence="1" type="ORF">G4P62_004131</name>
</gene>
<protein>
    <submittedName>
        <fullName evidence="1">Transcript variant X1</fullName>
    </submittedName>
</protein>
<organism evidence="1 2">
    <name type="scientific">Nothobranchius furzeri</name>
    <name type="common">Turquoise killifish</name>
    <dbReference type="NCBI Taxonomy" id="105023"/>
    <lineage>
        <taxon>Eukaryota</taxon>
        <taxon>Metazoa</taxon>
        <taxon>Chordata</taxon>
        <taxon>Craniata</taxon>
        <taxon>Vertebrata</taxon>
        <taxon>Euteleostomi</taxon>
        <taxon>Actinopterygii</taxon>
        <taxon>Neopterygii</taxon>
        <taxon>Teleostei</taxon>
        <taxon>Neoteleostei</taxon>
        <taxon>Acanthomorphata</taxon>
        <taxon>Ovalentaria</taxon>
        <taxon>Atherinomorphae</taxon>
        <taxon>Cyprinodontiformes</taxon>
        <taxon>Nothobranchiidae</taxon>
        <taxon>Nothobranchius</taxon>
    </lineage>
</organism>
<comment type="caution">
    <text evidence="1">The sequence shown here is derived from an EMBL/GenBank/DDBJ whole genome shotgun (WGS) entry which is preliminary data.</text>
</comment>